<evidence type="ECO:0000256" key="3">
    <source>
        <dbReference type="PIRNR" id="PIRNR037489"/>
    </source>
</evidence>
<dbReference type="Proteomes" id="UP001596043">
    <property type="component" value="Unassembled WGS sequence"/>
</dbReference>
<dbReference type="PANTHER" id="PTHR13799:SF14">
    <property type="entry name" value="GTP CYCLOHYDROLASE 1 TYPE 2 HOMOLOG"/>
    <property type="match status" value="1"/>
</dbReference>
<dbReference type="PANTHER" id="PTHR13799">
    <property type="entry name" value="NGG1 INTERACTING FACTOR 3"/>
    <property type="match status" value="1"/>
</dbReference>
<organism evidence="4 5">
    <name type="scientific">Dokdonia ponticola</name>
    <dbReference type="NCBI Taxonomy" id="2041041"/>
    <lineage>
        <taxon>Bacteria</taxon>
        <taxon>Pseudomonadati</taxon>
        <taxon>Bacteroidota</taxon>
        <taxon>Flavobacteriia</taxon>
        <taxon>Flavobacteriales</taxon>
        <taxon>Flavobacteriaceae</taxon>
        <taxon>Dokdonia</taxon>
    </lineage>
</organism>
<dbReference type="NCBIfam" id="TIGR00486">
    <property type="entry name" value="YbgI_SA1388"/>
    <property type="match status" value="1"/>
</dbReference>
<evidence type="ECO:0000313" key="5">
    <source>
        <dbReference type="Proteomes" id="UP001596043"/>
    </source>
</evidence>
<comment type="similarity">
    <text evidence="1 3">Belongs to the GTP cyclohydrolase I type 2/NIF3 family.</text>
</comment>
<dbReference type="SUPFAM" id="SSF102705">
    <property type="entry name" value="NIF3 (NGG1p interacting factor 3)-like"/>
    <property type="match status" value="1"/>
</dbReference>
<accession>A0ABV9HSD1</accession>
<dbReference type="InterPro" id="IPR036069">
    <property type="entry name" value="DUF34/NIF3_sf"/>
</dbReference>
<name>A0ABV9HSD1_9FLAO</name>
<keyword evidence="5" id="KW-1185">Reference proteome</keyword>
<protein>
    <recommendedName>
        <fullName evidence="3">GTP cyclohydrolase 1 type 2 homolog</fullName>
    </recommendedName>
</protein>
<comment type="caution">
    <text evidence="4">The sequence shown here is derived from an EMBL/GenBank/DDBJ whole genome shotgun (WGS) entry which is preliminary data.</text>
</comment>
<evidence type="ECO:0000256" key="1">
    <source>
        <dbReference type="ARBA" id="ARBA00006964"/>
    </source>
</evidence>
<dbReference type="InterPro" id="IPR017221">
    <property type="entry name" value="DUF34/NIF3_bac"/>
</dbReference>
<dbReference type="InterPro" id="IPR002678">
    <property type="entry name" value="DUF34/NIF3"/>
</dbReference>
<dbReference type="PIRSF" id="PIRSF037489">
    <property type="entry name" value="UCP037489_NIF3_YqfO"/>
    <property type="match status" value="1"/>
</dbReference>
<evidence type="ECO:0000313" key="4">
    <source>
        <dbReference type="EMBL" id="MFC4633059.1"/>
    </source>
</evidence>
<dbReference type="InterPro" id="IPR015867">
    <property type="entry name" value="N-reg_PII/ATP_PRibTrfase_C"/>
</dbReference>
<dbReference type="Gene3D" id="3.30.70.120">
    <property type="match status" value="1"/>
</dbReference>
<sequence length="364" mass="40522">MTIRDVTNILEEWAPLPYAEDFDNVGLLVGDASSKLTNILVTHDALENVVQEAIEKNCNLIICFHPILFSGLKKITGSNYVEKSILKAIKNDIAIYALHTALDNVSYGVSYGMAKALNLIDTQILIPKKEHIRKLVTYVPHASLEKVKEALFKAGAGQIGNYDQCSFGVSGEGSFRASKNANPAIGSIGVQHKEPETQLHITYEKHYESKILKSLFTNHPYEEVAYELTTLQNNLQNVGLGMVGDLKKPIAEIDFLKLAKKTFKTGGIRHSELLNKPITRVAVLGGSGAFGISHAIRNKADIYITADLKYHDYYKAEKRILLADIGHFESERFTKNIIADYLTEKIRNFAVVLSEQNTNPINYL</sequence>
<dbReference type="EMBL" id="JBHSFV010000001">
    <property type="protein sequence ID" value="MFC4633059.1"/>
    <property type="molecule type" value="Genomic_DNA"/>
</dbReference>
<keyword evidence="2 3" id="KW-0479">Metal-binding</keyword>
<evidence type="ECO:0000256" key="2">
    <source>
        <dbReference type="ARBA" id="ARBA00022723"/>
    </source>
</evidence>
<gene>
    <name evidence="4" type="ORF">ACFO3O_04025</name>
</gene>
<dbReference type="Gene3D" id="3.40.1390.30">
    <property type="entry name" value="NIF3 (NGG1p interacting factor 3)-like"/>
    <property type="match status" value="1"/>
</dbReference>
<dbReference type="Pfam" id="PF01784">
    <property type="entry name" value="DUF34_NIF3"/>
    <property type="match status" value="1"/>
</dbReference>
<dbReference type="RefSeq" id="WP_379977221.1">
    <property type="nucleotide sequence ID" value="NZ_JBHSFV010000001.1"/>
</dbReference>
<proteinExistence type="inferred from homology"/>
<reference evidence="5" key="1">
    <citation type="journal article" date="2019" name="Int. J. Syst. Evol. Microbiol.">
        <title>The Global Catalogue of Microorganisms (GCM) 10K type strain sequencing project: providing services to taxonomists for standard genome sequencing and annotation.</title>
        <authorList>
            <consortium name="The Broad Institute Genomics Platform"/>
            <consortium name="The Broad Institute Genome Sequencing Center for Infectious Disease"/>
            <person name="Wu L."/>
            <person name="Ma J."/>
        </authorList>
    </citation>
    <scope>NUCLEOTIDE SEQUENCE [LARGE SCALE GENOMIC DNA]</scope>
    <source>
        <strain evidence="5">YJ-61-S</strain>
    </source>
</reference>